<proteinExistence type="predicted"/>
<dbReference type="AlphaFoldDB" id="A0A484L7D4"/>
<protein>
    <submittedName>
        <fullName evidence="2">Uncharacterized protein</fullName>
    </submittedName>
</protein>
<evidence type="ECO:0000256" key="1">
    <source>
        <dbReference type="SAM" id="MobiDB-lite"/>
    </source>
</evidence>
<dbReference type="EMBL" id="OOIL02001115">
    <property type="protein sequence ID" value="VFQ72249.1"/>
    <property type="molecule type" value="Genomic_DNA"/>
</dbReference>
<name>A0A484L7D4_9ASTE</name>
<evidence type="ECO:0000313" key="2">
    <source>
        <dbReference type="EMBL" id="VFQ72249.1"/>
    </source>
</evidence>
<sequence length="81" mass="8715">MRRWTDQRRISLRCCGPFSAQTSGSSQCGGGGRDSGTTAPLRAAIGGTSFSTRRQLHDLNGNLRLENGNLRSLQAAQHAEI</sequence>
<evidence type="ECO:0000313" key="3">
    <source>
        <dbReference type="Proteomes" id="UP000595140"/>
    </source>
</evidence>
<feature type="region of interest" description="Disordered" evidence="1">
    <location>
        <begin position="20"/>
        <end position="40"/>
    </location>
</feature>
<organism evidence="2 3">
    <name type="scientific">Cuscuta campestris</name>
    <dbReference type="NCBI Taxonomy" id="132261"/>
    <lineage>
        <taxon>Eukaryota</taxon>
        <taxon>Viridiplantae</taxon>
        <taxon>Streptophyta</taxon>
        <taxon>Embryophyta</taxon>
        <taxon>Tracheophyta</taxon>
        <taxon>Spermatophyta</taxon>
        <taxon>Magnoliopsida</taxon>
        <taxon>eudicotyledons</taxon>
        <taxon>Gunneridae</taxon>
        <taxon>Pentapetalae</taxon>
        <taxon>asterids</taxon>
        <taxon>lamiids</taxon>
        <taxon>Solanales</taxon>
        <taxon>Convolvulaceae</taxon>
        <taxon>Cuscuteae</taxon>
        <taxon>Cuscuta</taxon>
        <taxon>Cuscuta subgen. Grammica</taxon>
        <taxon>Cuscuta sect. Cleistogrammica</taxon>
    </lineage>
</organism>
<keyword evidence="3" id="KW-1185">Reference proteome</keyword>
<reference evidence="2 3" key="1">
    <citation type="submission" date="2018-04" db="EMBL/GenBank/DDBJ databases">
        <authorList>
            <person name="Vogel A."/>
        </authorList>
    </citation>
    <scope>NUCLEOTIDE SEQUENCE [LARGE SCALE GENOMIC DNA]</scope>
</reference>
<accession>A0A484L7D4</accession>
<gene>
    <name evidence="2" type="ORF">CCAM_LOCUS14025</name>
</gene>
<dbReference type="Proteomes" id="UP000595140">
    <property type="component" value="Unassembled WGS sequence"/>
</dbReference>